<sequence length="304" mass="32928">MLDVRRLRLLHEFQLRGTLAEVARALSYSPSFISQQMALLERETGAALLRRSGRRVHLTAQGELLATRAGEILDRLERAEAELAAQTATIAGTVRLAVFQSVAHTVLPRAVALLAGAHPGLRVEIVEREPELGLFETTARDFDLVVAEQYPGMRRPRRKGIDHVTLGEDDLLLVSARAGRHTAGGLSDAETAPWVMEPRDTASRSWVTQMCRGAGFEPDVRFETPDLVTHLRLIERGEAVGVLPALFLASLSADVVVRSLPSAPRREVFSATRTAAAPAPAITAVRTALADAYADVLEEIPAAG</sequence>
<dbReference type="PROSITE" id="PS50931">
    <property type="entry name" value="HTH_LYSR"/>
    <property type="match status" value="1"/>
</dbReference>
<keyword evidence="4" id="KW-0804">Transcription</keyword>
<dbReference type="InterPro" id="IPR036390">
    <property type="entry name" value="WH_DNA-bd_sf"/>
</dbReference>
<evidence type="ECO:0000256" key="1">
    <source>
        <dbReference type="ARBA" id="ARBA00009437"/>
    </source>
</evidence>
<dbReference type="InterPro" id="IPR036388">
    <property type="entry name" value="WH-like_DNA-bd_sf"/>
</dbReference>
<dbReference type="Gene3D" id="3.40.190.10">
    <property type="entry name" value="Periplasmic binding protein-like II"/>
    <property type="match status" value="2"/>
</dbReference>
<dbReference type="SUPFAM" id="SSF46785">
    <property type="entry name" value="Winged helix' DNA-binding domain"/>
    <property type="match status" value="1"/>
</dbReference>
<reference evidence="6 7" key="1">
    <citation type="submission" date="2023-07" db="EMBL/GenBank/DDBJ databases">
        <title>Sorghum-associated microbial communities from plants grown in Nebraska, USA.</title>
        <authorList>
            <person name="Schachtman D."/>
        </authorList>
    </citation>
    <scope>NUCLEOTIDE SEQUENCE [LARGE SCALE GENOMIC DNA]</scope>
    <source>
        <strain evidence="6 7">2980</strain>
    </source>
</reference>
<dbReference type="SUPFAM" id="SSF53850">
    <property type="entry name" value="Periplasmic binding protein-like II"/>
    <property type="match status" value="1"/>
</dbReference>
<proteinExistence type="inferred from homology"/>
<dbReference type="Pfam" id="PF03466">
    <property type="entry name" value="LysR_substrate"/>
    <property type="match status" value="1"/>
</dbReference>
<dbReference type="RefSeq" id="WP_310021346.1">
    <property type="nucleotide sequence ID" value="NZ_JAVDUM010000011.1"/>
</dbReference>
<comment type="caution">
    <text evidence="6">The sequence shown here is derived from an EMBL/GenBank/DDBJ whole genome shotgun (WGS) entry which is preliminary data.</text>
</comment>
<dbReference type="InterPro" id="IPR005119">
    <property type="entry name" value="LysR_subst-bd"/>
</dbReference>
<organism evidence="6 7">
    <name type="scientific">Microbacterium resistens</name>
    <dbReference type="NCBI Taxonomy" id="156977"/>
    <lineage>
        <taxon>Bacteria</taxon>
        <taxon>Bacillati</taxon>
        <taxon>Actinomycetota</taxon>
        <taxon>Actinomycetes</taxon>
        <taxon>Micrococcales</taxon>
        <taxon>Microbacteriaceae</taxon>
        <taxon>Microbacterium</taxon>
    </lineage>
</organism>
<dbReference type="EMBL" id="JAVDUM010000011">
    <property type="protein sequence ID" value="MDR6867983.1"/>
    <property type="molecule type" value="Genomic_DNA"/>
</dbReference>
<evidence type="ECO:0000256" key="3">
    <source>
        <dbReference type="ARBA" id="ARBA00023125"/>
    </source>
</evidence>
<dbReference type="Pfam" id="PF00126">
    <property type="entry name" value="HTH_1"/>
    <property type="match status" value="1"/>
</dbReference>
<name>A0ABU1SGA5_9MICO</name>
<dbReference type="PANTHER" id="PTHR30346">
    <property type="entry name" value="TRANSCRIPTIONAL DUAL REGULATOR HCAR-RELATED"/>
    <property type="match status" value="1"/>
</dbReference>
<evidence type="ECO:0000256" key="4">
    <source>
        <dbReference type="ARBA" id="ARBA00023163"/>
    </source>
</evidence>
<keyword evidence="2" id="KW-0805">Transcription regulation</keyword>
<evidence type="ECO:0000313" key="6">
    <source>
        <dbReference type="EMBL" id="MDR6867983.1"/>
    </source>
</evidence>
<dbReference type="PANTHER" id="PTHR30346:SF29">
    <property type="entry name" value="LYSR SUBSTRATE-BINDING"/>
    <property type="match status" value="1"/>
</dbReference>
<dbReference type="GO" id="GO:0003677">
    <property type="term" value="F:DNA binding"/>
    <property type="evidence" value="ECO:0007669"/>
    <property type="project" value="UniProtKB-KW"/>
</dbReference>
<dbReference type="Proteomes" id="UP001259347">
    <property type="component" value="Unassembled WGS sequence"/>
</dbReference>
<dbReference type="InterPro" id="IPR000847">
    <property type="entry name" value="LysR_HTH_N"/>
</dbReference>
<dbReference type="Gene3D" id="1.10.10.10">
    <property type="entry name" value="Winged helix-like DNA-binding domain superfamily/Winged helix DNA-binding domain"/>
    <property type="match status" value="1"/>
</dbReference>
<keyword evidence="3 6" id="KW-0238">DNA-binding</keyword>
<evidence type="ECO:0000256" key="2">
    <source>
        <dbReference type="ARBA" id="ARBA00023015"/>
    </source>
</evidence>
<evidence type="ECO:0000259" key="5">
    <source>
        <dbReference type="PROSITE" id="PS50931"/>
    </source>
</evidence>
<protein>
    <submittedName>
        <fullName evidence="6">DNA-binding transcriptional LysR family regulator</fullName>
    </submittedName>
</protein>
<evidence type="ECO:0000313" key="7">
    <source>
        <dbReference type="Proteomes" id="UP001259347"/>
    </source>
</evidence>
<accession>A0ABU1SGA5</accession>
<keyword evidence="7" id="KW-1185">Reference proteome</keyword>
<comment type="similarity">
    <text evidence="1">Belongs to the LysR transcriptional regulatory family.</text>
</comment>
<feature type="domain" description="HTH lysR-type" evidence="5">
    <location>
        <begin position="2"/>
        <end position="59"/>
    </location>
</feature>
<gene>
    <name evidence="6" type="ORF">J2Y69_002591</name>
</gene>